<keyword evidence="2" id="KW-0547">Nucleotide-binding</keyword>
<keyword evidence="6" id="KW-1185">Reference proteome</keyword>
<keyword evidence="3" id="KW-0067">ATP-binding</keyword>
<proteinExistence type="predicted"/>
<name>A0ABS9SF58_9BACT</name>
<gene>
    <name evidence="5" type="ORF">MKP09_03185</name>
</gene>
<dbReference type="RefSeq" id="WP_240829175.1">
    <property type="nucleotide sequence ID" value="NZ_JAKWBL010000001.1"/>
</dbReference>
<sequence length="43" mass="4949">MQYLLSNGSAIESFNEILPSLNDIFIRQVHGTPLARRFQEIDN</sequence>
<evidence type="ECO:0000313" key="5">
    <source>
        <dbReference type="EMBL" id="MCH5596992.1"/>
    </source>
</evidence>
<dbReference type="Pfam" id="PF13732">
    <property type="entry name" value="DrrA1-3_C"/>
    <property type="match status" value="1"/>
</dbReference>
<accession>A0ABS9SF58</accession>
<dbReference type="InterPro" id="IPR025302">
    <property type="entry name" value="DrrA1/2-like_C"/>
</dbReference>
<evidence type="ECO:0000259" key="4">
    <source>
        <dbReference type="Pfam" id="PF13732"/>
    </source>
</evidence>
<organism evidence="5 6">
    <name type="scientific">Niabella ginsengisoli</name>
    <dbReference type="NCBI Taxonomy" id="522298"/>
    <lineage>
        <taxon>Bacteria</taxon>
        <taxon>Pseudomonadati</taxon>
        <taxon>Bacteroidota</taxon>
        <taxon>Chitinophagia</taxon>
        <taxon>Chitinophagales</taxon>
        <taxon>Chitinophagaceae</taxon>
        <taxon>Niabella</taxon>
    </lineage>
</organism>
<evidence type="ECO:0000256" key="1">
    <source>
        <dbReference type="ARBA" id="ARBA00022448"/>
    </source>
</evidence>
<evidence type="ECO:0000256" key="2">
    <source>
        <dbReference type="ARBA" id="ARBA00022741"/>
    </source>
</evidence>
<comment type="caution">
    <text evidence="5">The sequence shown here is derived from an EMBL/GenBank/DDBJ whole genome shotgun (WGS) entry which is preliminary data.</text>
</comment>
<keyword evidence="1" id="KW-0813">Transport</keyword>
<evidence type="ECO:0000313" key="6">
    <source>
        <dbReference type="Proteomes" id="UP001202248"/>
    </source>
</evidence>
<protein>
    <submittedName>
        <fullName evidence="5">DUF4162 domain-containing protein</fullName>
    </submittedName>
</protein>
<dbReference type="Proteomes" id="UP001202248">
    <property type="component" value="Unassembled WGS sequence"/>
</dbReference>
<reference evidence="5 6" key="1">
    <citation type="submission" date="2022-02" db="EMBL/GenBank/DDBJ databases">
        <authorList>
            <person name="Min J."/>
        </authorList>
    </citation>
    <scope>NUCLEOTIDE SEQUENCE [LARGE SCALE GENOMIC DNA]</scope>
    <source>
        <strain evidence="5 6">GR10-1</strain>
    </source>
</reference>
<dbReference type="EMBL" id="JAKWBL010000001">
    <property type="protein sequence ID" value="MCH5596992.1"/>
    <property type="molecule type" value="Genomic_DNA"/>
</dbReference>
<feature type="domain" description="Daunorubicin resistance ATP-binding protein DrrA1/2-like C-terminal" evidence="4">
    <location>
        <begin position="2"/>
        <end position="29"/>
    </location>
</feature>
<evidence type="ECO:0000256" key="3">
    <source>
        <dbReference type="ARBA" id="ARBA00022840"/>
    </source>
</evidence>